<dbReference type="InterPro" id="IPR051720">
    <property type="entry name" value="rRNA_MeTrfase/Polyamine_Synth"/>
</dbReference>
<dbReference type="Proteomes" id="UP000006094">
    <property type="component" value="Chromosome"/>
</dbReference>
<dbReference type="HOGENOM" id="CLU_042160_0_0_9"/>
<evidence type="ECO:0000259" key="1">
    <source>
        <dbReference type="Pfam" id="PF01861"/>
    </source>
</evidence>
<organism evidence="2 3">
    <name type="scientific">Gottschalkia acidurici (strain ATCC 7906 / DSM 604 / BCRC 14475 / CIP 104303 / KCTC 5404 / NCIMB 10678 / 9a)</name>
    <name type="common">Clostridium acidurici</name>
    <dbReference type="NCBI Taxonomy" id="1128398"/>
    <lineage>
        <taxon>Bacteria</taxon>
        <taxon>Bacillati</taxon>
        <taxon>Bacillota</taxon>
        <taxon>Tissierellia</taxon>
        <taxon>Tissierellales</taxon>
        <taxon>Gottschalkiaceae</taxon>
        <taxon>Gottschalkia</taxon>
    </lineage>
</organism>
<dbReference type="PATRIC" id="fig|1128398.3.peg.1938"/>
<name>K0AYQ0_GOTA9</name>
<keyword evidence="3" id="KW-1185">Reference proteome</keyword>
<dbReference type="SUPFAM" id="SSF53335">
    <property type="entry name" value="S-adenosyl-L-methionine-dependent methyltransferases"/>
    <property type="match status" value="1"/>
</dbReference>
<reference evidence="2 3" key="1">
    <citation type="journal article" date="2012" name="PLoS ONE">
        <title>The purine-utilizing bacterium Clostridium acidurici 9a: a genome-guided metabolic reconsideration.</title>
        <authorList>
            <person name="Hartwich K."/>
            <person name="Poehlein A."/>
            <person name="Daniel R."/>
        </authorList>
    </citation>
    <scope>NUCLEOTIDE SEQUENCE [LARGE SCALE GENOMIC DNA]</scope>
    <source>
        <strain evidence="3">ATCC 7906 / DSM 604 / BCRC 14475 / CIP 104303 / KCTC 5404 / NCIMB 10678 / 9a</strain>
    </source>
</reference>
<dbReference type="GO" id="GO:0006596">
    <property type="term" value="P:polyamine biosynthetic process"/>
    <property type="evidence" value="ECO:0007669"/>
    <property type="project" value="TreeGrafter"/>
</dbReference>
<dbReference type="PANTHER" id="PTHR23290">
    <property type="entry name" value="RRNA N6-ADENOSINE-METHYLTRANSFERASE METTL5"/>
    <property type="match status" value="1"/>
</dbReference>
<gene>
    <name evidence="2" type="ordered locus">Curi_c18830</name>
</gene>
<proteinExistence type="predicted"/>
<feature type="domain" description="N(4)-bis(aminopropyl)spermidine synthase C-terminal" evidence="1">
    <location>
        <begin position="125"/>
        <end position="355"/>
    </location>
</feature>
<dbReference type="InterPro" id="IPR002723">
    <property type="entry name" value="BpsA_C"/>
</dbReference>
<dbReference type="KEGG" id="cad:Curi_c18830"/>
<dbReference type="AlphaFoldDB" id="K0AYQ0"/>
<dbReference type="RefSeq" id="WP_014968024.1">
    <property type="nucleotide sequence ID" value="NC_018664.1"/>
</dbReference>
<sequence length="403" mass="46019">MNKKNKAKIKNNKELLCNYVQKVSENVRIEDGSQVIEKILINVYFREGISTKELAKNNLLPTPVVAAIKREFIKLGLLVQDRGVRLTIKGRCFIENDLGFKGVNKELYIRLISEPWKEHEEIIELKEELNEIFINRPQADVTIDQSKCTVDTSIKRALLALKNSVLIGKKILCVGDDDLVSIAIGFLLKKLFSNIQYSRTIILVMDIDQRVLSYIEALSEKENLPIKCEHIDFRKPISNKFRGIFDCFFTDPPYTLQGMNLFISRGVEALKRENGIPIFLSYANKSPDFEFDMQKCFLNMGLTVSEVFTTFNSYESAGIIGSTGQMIILKTTSRTKSSINSSYEGMIYTGEFKITVRYYKCKECNKIIEVGNSKKVKTIEELKEKGCSNCNGKIFKIIEKVKN</sequence>
<dbReference type="GO" id="GO:0016740">
    <property type="term" value="F:transferase activity"/>
    <property type="evidence" value="ECO:0007669"/>
    <property type="project" value="TreeGrafter"/>
</dbReference>
<dbReference type="InterPro" id="IPR029063">
    <property type="entry name" value="SAM-dependent_MTases_sf"/>
</dbReference>
<evidence type="ECO:0000313" key="2">
    <source>
        <dbReference type="EMBL" id="AFS78888.1"/>
    </source>
</evidence>
<dbReference type="Pfam" id="PF01861">
    <property type="entry name" value="BpsA_C"/>
    <property type="match status" value="1"/>
</dbReference>
<dbReference type="eggNOG" id="COG1568">
    <property type="taxonomic scope" value="Bacteria"/>
</dbReference>
<dbReference type="Gene3D" id="3.40.50.150">
    <property type="entry name" value="Vaccinia Virus protein VP39"/>
    <property type="match status" value="1"/>
</dbReference>
<dbReference type="EMBL" id="CP003326">
    <property type="protein sequence ID" value="AFS78888.1"/>
    <property type="molecule type" value="Genomic_DNA"/>
</dbReference>
<protein>
    <recommendedName>
        <fullName evidence="1">N(4)-bis(aminopropyl)spermidine synthase C-terminal domain-containing protein</fullName>
    </recommendedName>
</protein>
<evidence type="ECO:0000313" key="3">
    <source>
        <dbReference type="Proteomes" id="UP000006094"/>
    </source>
</evidence>
<dbReference type="STRING" id="1128398.Curi_c18830"/>
<accession>K0AYQ0</accession>
<dbReference type="PANTHER" id="PTHR23290:SF0">
    <property type="entry name" value="RRNA N6-ADENOSINE-METHYLTRANSFERASE METTL5"/>
    <property type="match status" value="1"/>
</dbReference>